<reference evidence="7 8" key="1">
    <citation type="submission" date="2014-05" db="EMBL/GenBank/DDBJ databases">
        <authorList>
            <person name="Bishop-Lilly K.A."/>
            <person name="Broomall S.M."/>
            <person name="Chain P.S."/>
            <person name="Chertkov O."/>
            <person name="Coyne S.R."/>
            <person name="Daligault H.E."/>
            <person name="Davenport K.W."/>
            <person name="Erkkila T."/>
            <person name="Frey K.G."/>
            <person name="Gibbons H.S."/>
            <person name="Gu W."/>
            <person name="Jaissle J."/>
            <person name="Johnson S.L."/>
            <person name="Koroleva G.I."/>
            <person name="Ladner J.T."/>
            <person name="Lo C.-C."/>
            <person name="Minogue T.D."/>
            <person name="Munk C."/>
            <person name="Palacios G.F."/>
            <person name="Redden C.L."/>
            <person name="Rosenzweig C.N."/>
            <person name="Scholz M.B."/>
            <person name="Teshima H."/>
            <person name="Xu Y."/>
        </authorList>
    </citation>
    <scope>NUCLEOTIDE SEQUENCE [LARGE SCALE GENOMIC DNA]</scope>
    <source>
        <strain evidence="7 8">DDS 22E-1</strain>
    </source>
</reference>
<dbReference type="GO" id="GO:0004803">
    <property type="term" value="F:transposase activity"/>
    <property type="evidence" value="ECO:0007669"/>
    <property type="project" value="InterPro"/>
</dbReference>
<dbReference type="GO" id="GO:0006313">
    <property type="term" value="P:DNA transposition"/>
    <property type="evidence" value="ECO:0007669"/>
    <property type="project" value="InterPro"/>
</dbReference>
<dbReference type="AlphaFoldDB" id="A0AAN0RYP3"/>
<keyword evidence="5" id="KW-0233">DNA recombination</keyword>
<accession>A0AAN0RYP3</accession>
<keyword evidence="4" id="KW-0238">DNA-binding</keyword>
<proteinExistence type="inferred from homology"/>
<evidence type="ECO:0000256" key="3">
    <source>
        <dbReference type="ARBA" id="ARBA00022578"/>
    </source>
</evidence>
<gene>
    <name evidence="7" type="ORF">DM39_4669</name>
</gene>
<organism evidence="7 8">
    <name type="scientific">Burkholderia cenocepacia</name>
    <dbReference type="NCBI Taxonomy" id="95486"/>
    <lineage>
        <taxon>Bacteria</taxon>
        <taxon>Pseudomonadati</taxon>
        <taxon>Pseudomonadota</taxon>
        <taxon>Betaproteobacteria</taxon>
        <taxon>Burkholderiales</taxon>
        <taxon>Burkholderiaceae</taxon>
        <taxon>Burkholderia</taxon>
        <taxon>Burkholderia cepacia complex</taxon>
    </lineage>
</organism>
<name>A0AAN0RYP3_9BURK</name>
<evidence type="ECO:0000313" key="7">
    <source>
        <dbReference type="EMBL" id="AIO36492.1"/>
    </source>
</evidence>
<dbReference type="EMBL" id="CP007784">
    <property type="protein sequence ID" value="AIO36492.1"/>
    <property type="molecule type" value="Genomic_DNA"/>
</dbReference>
<evidence type="ECO:0000256" key="2">
    <source>
        <dbReference type="ARBA" id="ARBA00010961"/>
    </source>
</evidence>
<evidence type="ECO:0000256" key="4">
    <source>
        <dbReference type="ARBA" id="ARBA00023125"/>
    </source>
</evidence>
<keyword evidence="3" id="KW-0815">Transposition</keyword>
<dbReference type="InterPro" id="IPR001207">
    <property type="entry name" value="Transposase_mutator"/>
</dbReference>
<dbReference type="Proteomes" id="UP000029413">
    <property type="component" value="Chromosome 2"/>
</dbReference>
<evidence type="ECO:0000256" key="1">
    <source>
        <dbReference type="ARBA" id="ARBA00002190"/>
    </source>
</evidence>
<comment type="similarity">
    <text evidence="2">Belongs to the transposase mutator family.</text>
</comment>
<protein>
    <submittedName>
        <fullName evidence="7">Transposase, Mutator family protein</fullName>
    </submittedName>
</protein>
<comment type="function">
    <text evidence="1">Required for the transposition of the insertion element.</text>
</comment>
<evidence type="ECO:0000256" key="6">
    <source>
        <dbReference type="SAM" id="MobiDB-lite"/>
    </source>
</evidence>
<keyword evidence="8" id="KW-1185">Reference proteome</keyword>
<sequence length="59" mass="6400">MLAFNKSVIERAMGTEMNLHLGYAPGRPEPPDQANERNGASGKTVITDRGPVRVQAPRP</sequence>
<dbReference type="Pfam" id="PF00872">
    <property type="entry name" value="Transposase_mut"/>
    <property type="match status" value="1"/>
</dbReference>
<evidence type="ECO:0000256" key="5">
    <source>
        <dbReference type="ARBA" id="ARBA00023172"/>
    </source>
</evidence>
<evidence type="ECO:0000313" key="8">
    <source>
        <dbReference type="Proteomes" id="UP000029413"/>
    </source>
</evidence>
<feature type="region of interest" description="Disordered" evidence="6">
    <location>
        <begin position="20"/>
        <end position="59"/>
    </location>
</feature>
<dbReference type="GO" id="GO:0003677">
    <property type="term" value="F:DNA binding"/>
    <property type="evidence" value="ECO:0007669"/>
    <property type="project" value="UniProtKB-KW"/>
</dbReference>
<dbReference type="KEGG" id="bcen:DM39_4669"/>